<sequence>MTTPSSQVSKLIIDDSSDAYFFYPNASASSINTMPFFYAFTEHVSETPIASSGGATTFVEILFDGTEIAIFGYTAPPSSSLSGIFTVIIDGGIPYTTSYSDPAPPSYRQWYQSPLLEQGTHNITLSNVLGAAIDFAVVTADISFDVIAETGQTVVVDDTDPAIAYGGGGWSLTNATFASDFASAVSITPYGNYTHETSTVGDAFQFNFTGNALTVYGVLEYQHVGNLNLTATLDGVSQSIFFDVVPKAEATLEGVVQSNFPLYRTPANTTAAPHILLVEVAGCENLTLIVDYITYTPTEAAATVTAPSAPSSRKSHAGAIAGGIVGGLVFLLIATLLLHFFRHRRRQLQFRSTFMHPFPTGVRSGSGIPLASIANANAGFTKL</sequence>
<evidence type="ECO:0000313" key="2">
    <source>
        <dbReference type="EMBL" id="KJA25090.1"/>
    </source>
</evidence>
<evidence type="ECO:0008006" key="4">
    <source>
        <dbReference type="Google" id="ProtNLM"/>
    </source>
</evidence>
<keyword evidence="1" id="KW-0812">Transmembrane</keyword>
<feature type="transmembrane region" description="Helical" evidence="1">
    <location>
        <begin position="317"/>
        <end position="341"/>
    </location>
</feature>
<dbReference type="AlphaFoldDB" id="A0A0D2Q0K5"/>
<protein>
    <recommendedName>
        <fullName evidence="4">Transmembrane protein</fullName>
    </recommendedName>
</protein>
<keyword evidence="3" id="KW-1185">Reference proteome</keyword>
<dbReference type="OrthoDB" id="2901006at2759"/>
<dbReference type="Proteomes" id="UP000054270">
    <property type="component" value="Unassembled WGS sequence"/>
</dbReference>
<keyword evidence="1" id="KW-0472">Membrane</keyword>
<dbReference type="Gene3D" id="1.20.5.510">
    <property type="entry name" value="Single helix bin"/>
    <property type="match status" value="1"/>
</dbReference>
<reference evidence="3" key="1">
    <citation type="submission" date="2014-04" db="EMBL/GenBank/DDBJ databases">
        <title>Evolutionary Origins and Diversification of the Mycorrhizal Mutualists.</title>
        <authorList>
            <consortium name="DOE Joint Genome Institute"/>
            <consortium name="Mycorrhizal Genomics Consortium"/>
            <person name="Kohler A."/>
            <person name="Kuo A."/>
            <person name="Nagy L.G."/>
            <person name="Floudas D."/>
            <person name="Copeland A."/>
            <person name="Barry K.W."/>
            <person name="Cichocki N."/>
            <person name="Veneault-Fourrey C."/>
            <person name="LaButti K."/>
            <person name="Lindquist E.A."/>
            <person name="Lipzen A."/>
            <person name="Lundell T."/>
            <person name="Morin E."/>
            <person name="Murat C."/>
            <person name="Riley R."/>
            <person name="Ohm R."/>
            <person name="Sun H."/>
            <person name="Tunlid A."/>
            <person name="Henrissat B."/>
            <person name="Grigoriev I.V."/>
            <person name="Hibbett D.S."/>
            <person name="Martin F."/>
        </authorList>
    </citation>
    <scope>NUCLEOTIDE SEQUENCE [LARGE SCALE GENOMIC DNA]</scope>
    <source>
        <strain evidence="3">FD-334 SS-4</strain>
    </source>
</reference>
<name>A0A0D2Q0K5_HYPSF</name>
<gene>
    <name evidence="2" type="ORF">HYPSUDRAFT_38049</name>
</gene>
<keyword evidence="1" id="KW-1133">Transmembrane helix</keyword>
<evidence type="ECO:0000313" key="3">
    <source>
        <dbReference type="Proteomes" id="UP000054270"/>
    </source>
</evidence>
<dbReference type="Gene3D" id="2.60.120.260">
    <property type="entry name" value="Galactose-binding domain-like"/>
    <property type="match status" value="2"/>
</dbReference>
<proteinExistence type="predicted"/>
<evidence type="ECO:0000256" key="1">
    <source>
        <dbReference type="SAM" id="Phobius"/>
    </source>
</evidence>
<dbReference type="STRING" id="945553.A0A0D2Q0K5"/>
<dbReference type="EMBL" id="KN817533">
    <property type="protein sequence ID" value="KJA25090.1"/>
    <property type="molecule type" value="Genomic_DNA"/>
</dbReference>
<accession>A0A0D2Q0K5</accession>
<organism evidence="2 3">
    <name type="scientific">Hypholoma sublateritium (strain FD-334 SS-4)</name>
    <dbReference type="NCBI Taxonomy" id="945553"/>
    <lineage>
        <taxon>Eukaryota</taxon>
        <taxon>Fungi</taxon>
        <taxon>Dikarya</taxon>
        <taxon>Basidiomycota</taxon>
        <taxon>Agaricomycotina</taxon>
        <taxon>Agaricomycetes</taxon>
        <taxon>Agaricomycetidae</taxon>
        <taxon>Agaricales</taxon>
        <taxon>Agaricineae</taxon>
        <taxon>Strophariaceae</taxon>
        <taxon>Hypholoma</taxon>
    </lineage>
</organism>